<dbReference type="InterPro" id="IPR029032">
    <property type="entry name" value="AhpD-like"/>
</dbReference>
<keyword evidence="2" id="KW-0575">Peroxidase</keyword>
<dbReference type="RefSeq" id="WP_166234762.1">
    <property type="nucleotide sequence ID" value="NZ_CP049865.1"/>
</dbReference>
<dbReference type="SUPFAM" id="SSF69118">
    <property type="entry name" value="AhpD-like"/>
    <property type="match status" value="1"/>
</dbReference>
<dbReference type="InterPro" id="IPR023923">
    <property type="entry name" value="AhpD_Avi7169"/>
</dbReference>
<reference evidence="2 3" key="1">
    <citation type="submission" date="2020-03" db="EMBL/GenBank/DDBJ databases">
        <title>Propioniciclava sp. nov., isolated from Hydrophilus acuminatus.</title>
        <authorList>
            <person name="Hyun D.-W."/>
            <person name="Bae J.-W."/>
        </authorList>
    </citation>
    <scope>NUCLEOTIDE SEQUENCE [LARGE SCALE GENOMIC DNA]</scope>
    <source>
        <strain evidence="2 3">HDW11</strain>
    </source>
</reference>
<dbReference type="PANTHER" id="PTHR35446:SF2">
    <property type="entry name" value="CARBOXYMUCONOLACTONE DECARBOXYLASE-LIKE DOMAIN-CONTAINING PROTEIN"/>
    <property type="match status" value="1"/>
</dbReference>
<sequence>MITTATHLNHEPEIVRPWAFTAKQLEWVPWLEPSAAEDLTPEQIDALVQPQRAGSPYFRLLADDPDILQARTRADLEIFQAPGGLPRAERELAAAAVSRVNGCVFCASVHARFAAHFSKRPDDVDALLREGTGADLGERWDAIVEASAALTATPVAFDASHVARLREVGLDTQEISDVLHAAAFFNWANRLMLSLGEPEVPRG</sequence>
<dbReference type="NCBIfam" id="TIGR00778">
    <property type="entry name" value="ahpD_dom"/>
    <property type="match status" value="1"/>
</dbReference>
<proteinExistence type="predicted"/>
<organism evidence="2 3">
    <name type="scientific">Propioniciclava coleopterorum</name>
    <dbReference type="NCBI Taxonomy" id="2714937"/>
    <lineage>
        <taxon>Bacteria</taxon>
        <taxon>Bacillati</taxon>
        <taxon>Actinomycetota</taxon>
        <taxon>Actinomycetes</taxon>
        <taxon>Propionibacteriales</taxon>
        <taxon>Propionibacteriaceae</taxon>
        <taxon>Propioniciclava</taxon>
    </lineage>
</organism>
<dbReference type="InterPro" id="IPR003779">
    <property type="entry name" value="CMD-like"/>
</dbReference>
<dbReference type="NCBIfam" id="TIGR01926">
    <property type="entry name" value="peroxid_rel"/>
    <property type="match status" value="1"/>
</dbReference>
<name>A0A6G7Y9X1_9ACTN</name>
<dbReference type="NCBIfam" id="TIGR04030">
    <property type="entry name" value="perox_Avi_7169"/>
    <property type="match status" value="1"/>
</dbReference>
<keyword evidence="2" id="KW-0560">Oxidoreductase</keyword>
<protein>
    <submittedName>
        <fullName evidence="2">Alkylhydroperoxidase domain protein</fullName>
    </submittedName>
</protein>
<dbReference type="KEGG" id="prv:G7070_17275"/>
<evidence type="ECO:0000259" key="1">
    <source>
        <dbReference type="Pfam" id="PF02627"/>
    </source>
</evidence>
<dbReference type="Proteomes" id="UP000501058">
    <property type="component" value="Chromosome"/>
</dbReference>
<dbReference type="Gene3D" id="1.20.1290.10">
    <property type="entry name" value="AhpD-like"/>
    <property type="match status" value="1"/>
</dbReference>
<dbReference type="PANTHER" id="PTHR35446">
    <property type="entry name" value="SI:CH211-175M2.5"/>
    <property type="match status" value="1"/>
</dbReference>
<keyword evidence="3" id="KW-1185">Reference proteome</keyword>
<accession>A0A6G7Y9X1</accession>
<feature type="domain" description="Carboxymuconolactone decarboxylase-like" evidence="1">
    <location>
        <begin position="65"/>
        <end position="145"/>
    </location>
</feature>
<dbReference type="AlphaFoldDB" id="A0A6G7Y9X1"/>
<dbReference type="EMBL" id="CP049865">
    <property type="protein sequence ID" value="QIK73694.1"/>
    <property type="molecule type" value="Genomic_DNA"/>
</dbReference>
<evidence type="ECO:0000313" key="2">
    <source>
        <dbReference type="EMBL" id="QIK73694.1"/>
    </source>
</evidence>
<dbReference type="InterPro" id="IPR010195">
    <property type="entry name" value="Uncharacterised_peroxidase-rel"/>
</dbReference>
<dbReference type="Pfam" id="PF02627">
    <property type="entry name" value="CMD"/>
    <property type="match status" value="1"/>
</dbReference>
<gene>
    <name evidence="2" type="ORF">G7070_17275</name>
</gene>
<evidence type="ECO:0000313" key="3">
    <source>
        <dbReference type="Proteomes" id="UP000501058"/>
    </source>
</evidence>
<dbReference type="GO" id="GO:0051920">
    <property type="term" value="F:peroxiredoxin activity"/>
    <property type="evidence" value="ECO:0007669"/>
    <property type="project" value="InterPro"/>
</dbReference>
<dbReference type="InterPro" id="IPR004675">
    <property type="entry name" value="AhpD_core"/>
</dbReference>